<dbReference type="AlphaFoldDB" id="A0AAV2ZJQ7"/>
<feature type="chain" id="PRO_5043405158" description="Ankyrin repeat protein" evidence="1">
    <location>
        <begin position="25"/>
        <end position="418"/>
    </location>
</feature>
<keyword evidence="3" id="KW-1185">Reference proteome</keyword>
<comment type="caution">
    <text evidence="2">The sequence shown here is derived from an EMBL/GenBank/DDBJ whole genome shotgun (WGS) entry which is preliminary data.</text>
</comment>
<feature type="signal peptide" evidence="1">
    <location>
        <begin position="1"/>
        <end position="24"/>
    </location>
</feature>
<name>A0AAV2ZJQ7_9STRA</name>
<evidence type="ECO:0008006" key="4">
    <source>
        <dbReference type="Google" id="ProtNLM"/>
    </source>
</evidence>
<gene>
    <name evidence="2" type="ORF">N0F65_004486</name>
</gene>
<dbReference type="InterPro" id="IPR002110">
    <property type="entry name" value="Ankyrin_rpt"/>
</dbReference>
<dbReference type="PANTHER" id="PTHR46586:SF3">
    <property type="entry name" value="ANKYRIN REPEAT-CONTAINING PROTEIN"/>
    <property type="match status" value="1"/>
</dbReference>
<protein>
    <recommendedName>
        <fullName evidence="4">Ankyrin repeat protein</fullName>
    </recommendedName>
</protein>
<organism evidence="2 3">
    <name type="scientific">Lagenidium giganteum</name>
    <dbReference type="NCBI Taxonomy" id="4803"/>
    <lineage>
        <taxon>Eukaryota</taxon>
        <taxon>Sar</taxon>
        <taxon>Stramenopiles</taxon>
        <taxon>Oomycota</taxon>
        <taxon>Peronosporomycetes</taxon>
        <taxon>Pythiales</taxon>
        <taxon>Pythiaceae</taxon>
    </lineage>
</organism>
<accession>A0AAV2ZJQ7</accession>
<dbReference type="PANTHER" id="PTHR46586">
    <property type="entry name" value="ANKYRIN REPEAT-CONTAINING PROTEIN"/>
    <property type="match status" value="1"/>
</dbReference>
<dbReference type="Pfam" id="PF12796">
    <property type="entry name" value="Ank_2"/>
    <property type="match status" value="1"/>
</dbReference>
<dbReference type="Proteomes" id="UP001146120">
    <property type="component" value="Unassembled WGS sequence"/>
</dbReference>
<sequence>MATALIQVLGNATLLRLIVTFSDGLPMGVVALEHAKDLANTRDHEWLQSPRTADIGRAVRLVLQHRRLPLLQALFRLHQLEPPRYEQVHIVSFERAFADAIDCGDVAALTWLQETTSLPCPSNALEIAVRAGHADVVEWLGRHYPHLSVITSPEMMDWAAGNGHLSVVQLLHDRGAYCSRAAMDNASADGHLAVLEWMHRHRREGCTSAAMDKAAANGHLKVVQWLHQYQRASGCTHVAMDGAAAHGHLEVVQWLHQHRTEGCTPRAMDKAAGHGHLAVVEFLHHNRREGCTTAAMDNACSNGHLDAVRFLHEHRTEGCTHQALVLAARKGHGHVVQFLVEHRVEGCLCDAVRAVDQRIQETERQTTSAVVFEHELPHLEIKKFLRSYCSVVVSACFEQLHKPRAKRRRCQRKRPSKT</sequence>
<dbReference type="InterPro" id="IPR036770">
    <property type="entry name" value="Ankyrin_rpt-contain_sf"/>
</dbReference>
<reference evidence="2" key="2">
    <citation type="journal article" date="2023" name="Microbiol Resour">
        <title>Decontamination and Annotation of the Draft Genome Sequence of the Oomycete Lagenidium giganteum ARSEF 373.</title>
        <authorList>
            <person name="Morgan W.R."/>
            <person name="Tartar A."/>
        </authorList>
    </citation>
    <scope>NUCLEOTIDE SEQUENCE</scope>
    <source>
        <strain evidence="2">ARSEF 373</strain>
    </source>
</reference>
<dbReference type="SUPFAM" id="SSF48403">
    <property type="entry name" value="Ankyrin repeat"/>
    <property type="match status" value="1"/>
</dbReference>
<dbReference type="EMBL" id="DAKRPA010000005">
    <property type="protein sequence ID" value="DBA04849.1"/>
    <property type="molecule type" value="Genomic_DNA"/>
</dbReference>
<evidence type="ECO:0000313" key="3">
    <source>
        <dbReference type="Proteomes" id="UP001146120"/>
    </source>
</evidence>
<proteinExistence type="predicted"/>
<reference evidence="2" key="1">
    <citation type="submission" date="2022-11" db="EMBL/GenBank/DDBJ databases">
        <authorList>
            <person name="Morgan W.R."/>
            <person name="Tartar A."/>
        </authorList>
    </citation>
    <scope>NUCLEOTIDE SEQUENCE</scope>
    <source>
        <strain evidence="2">ARSEF 373</strain>
    </source>
</reference>
<dbReference type="InterPro" id="IPR052050">
    <property type="entry name" value="SecEffector_AnkRepeat"/>
</dbReference>
<dbReference type="Gene3D" id="1.25.40.20">
    <property type="entry name" value="Ankyrin repeat-containing domain"/>
    <property type="match status" value="2"/>
</dbReference>
<keyword evidence="1" id="KW-0732">Signal</keyword>
<evidence type="ECO:0000256" key="1">
    <source>
        <dbReference type="SAM" id="SignalP"/>
    </source>
</evidence>
<evidence type="ECO:0000313" key="2">
    <source>
        <dbReference type="EMBL" id="DBA04849.1"/>
    </source>
</evidence>